<dbReference type="Pfam" id="PF02543">
    <property type="entry name" value="Carbam_trans_N"/>
    <property type="match status" value="1"/>
</dbReference>
<feature type="domain" description="Carbamoyltransferase" evidence="2">
    <location>
        <begin position="3"/>
        <end position="337"/>
    </location>
</feature>
<dbReference type="AlphaFoldDB" id="A0A0H2ZLL2"/>
<comment type="similarity">
    <text evidence="1">Belongs to the NodU/CmcH family.</text>
</comment>
<dbReference type="EMBL" id="CP000438">
    <property type="protein sequence ID" value="ABJ15683.1"/>
    <property type="molecule type" value="Genomic_DNA"/>
</dbReference>
<keyword evidence="4" id="KW-0808">Transferase</keyword>
<dbReference type="HOGENOM" id="CLU_014411_2_0_6"/>
<accession>A0A0H2ZLL2</accession>
<evidence type="ECO:0000313" key="5">
    <source>
        <dbReference type="Proteomes" id="UP000000653"/>
    </source>
</evidence>
<dbReference type="SUPFAM" id="SSF53067">
    <property type="entry name" value="Actin-like ATPase domain"/>
    <property type="match status" value="1"/>
</dbReference>
<protein>
    <submittedName>
        <fullName evidence="4">Probable carbamoyl transferase</fullName>
    </submittedName>
</protein>
<dbReference type="CDD" id="cd24100">
    <property type="entry name" value="ASKHA_NBD_MJ1051-like_N"/>
    <property type="match status" value="1"/>
</dbReference>
<evidence type="ECO:0000259" key="3">
    <source>
        <dbReference type="Pfam" id="PF16861"/>
    </source>
</evidence>
<name>A0A0H2ZLL2_PSEAB</name>
<evidence type="ECO:0000259" key="2">
    <source>
        <dbReference type="Pfam" id="PF02543"/>
    </source>
</evidence>
<dbReference type="InterPro" id="IPR051338">
    <property type="entry name" value="NodU/CmcH_Carbamoyltrnsfr"/>
</dbReference>
<dbReference type="InterPro" id="IPR031730">
    <property type="entry name" value="Carbam_trans_C"/>
</dbReference>
<dbReference type="InterPro" id="IPR038152">
    <property type="entry name" value="Carbam_trans_C_sf"/>
</dbReference>
<dbReference type="PANTHER" id="PTHR34847:SF1">
    <property type="entry name" value="NODULATION PROTEIN U"/>
    <property type="match status" value="1"/>
</dbReference>
<proteinExistence type="inferred from homology"/>
<dbReference type="Gene3D" id="3.30.420.40">
    <property type="match status" value="2"/>
</dbReference>
<reference evidence="4 5" key="1">
    <citation type="journal article" date="2006" name="Genome Biol.">
        <title>Genomic analysis reveals that Pseudomonas aeruginosa virulence is combinatorial.</title>
        <authorList>
            <person name="Lee D.G."/>
            <person name="Urbach J.M."/>
            <person name="Wu G."/>
            <person name="Liberati N.T."/>
            <person name="Feinbaum R.L."/>
            <person name="Miyata S."/>
            <person name="Diggins L.T."/>
            <person name="He J."/>
            <person name="Saucier M."/>
            <person name="Deziel E."/>
            <person name="Friedman L."/>
            <person name="Li L."/>
            <person name="Grills G."/>
            <person name="Montgomery K."/>
            <person name="Kucherlapati R."/>
            <person name="Rahme L.G."/>
            <person name="Ausubel F.M."/>
        </authorList>
    </citation>
    <scope>NUCLEOTIDE SEQUENCE [LARGE SCALE GENOMIC DNA]</scope>
    <source>
        <strain evidence="4 5">UCBPP-PA14</strain>
    </source>
</reference>
<dbReference type="InterPro" id="IPR003696">
    <property type="entry name" value="Carbtransf_dom"/>
</dbReference>
<dbReference type="Gene3D" id="3.90.870.20">
    <property type="entry name" value="Carbamoyltransferase, C-terminal domain"/>
    <property type="match status" value="1"/>
</dbReference>
<dbReference type="KEGG" id="pau:PA14_37745"/>
<dbReference type="PANTHER" id="PTHR34847">
    <property type="entry name" value="NODULATION PROTEIN U"/>
    <property type="match status" value="1"/>
</dbReference>
<organism evidence="4 5">
    <name type="scientific">Pseudomonas aeruginosa (strain UCBPP-PA14)</name>
    <dbReference type="NCBI Taxonomy" id="208963"/>
    <lineage>
        <taxon>Bacteria</taxon>
        <taxon>Pseudomonadati</taxon>
        <taxon>Pseudomonadota</taxon>
        <taxon>Gammaproteobacteria</taxon>
        <taxon>Pseudomonadales</taxon>
        <taxon>Pseudomonadaceae</taxon>
        <taxon>Pseudomonas</taxon>
    </lineage>
</organism>
<feature type="domain" description="Carbamoyltransferase C-terminal" evidence="3">
    <location>
        <begin position="390"/>
        <end position="559"/>
    </location>
</feature>
<dbReference type="InterPro" id="IPR043129">
    <property type="entry name" value="ATPase_NBD"/>
</dbReference>
<dbReference type="GO" id="GO:0016740">
    <property type="term" value="F:transferase activity"/>
    <property type="evidence" value="ECO:0007669"/>
    <property type="project" value="UniProtKB-KW"/>
</dbReference>
<dbReference type="RefSeq" id="WP_003139645.1">
    <property type="nucleotide sequence ID" value="NC_008463.1"/>
</dbReference>
<gene>
    <name evidence="4" type="ordered locus">PA14_37745</name>
</gene>
<evidence type="ECO:0000313" key="4">
    <source>
        <dbReference type="EMBL" id="ABJ15683.1"/>
    </source>
</evidence>
<dbReference type="Proteomes" id="UP000000653">
    <property type="component" value="Chromosome"/>
</dbReference>
<dbReference type="BioCyc" id="PAER208963:G1G74-3176-MONOMER"/>
<sequence length="574" mass="63448">MIILGITNNDLAGACLVRDGGIVAAASEERFTRQKDHKAWPSRSIDYVLGEAGIDLADIDRIAYGWNAGFDAGRHLDLYLDRVLEETRERPEGLPHLRKRIADEMANDKAKRGEFDAFVRANGLRGKVEYIDHHECHALGAFVCSPFDEALTLTCDGRGDFQSLTVTHYRADGGETVLQRETSVDSLGYFYGRITRLLGFKPNRHEGKITGLAAFGDAEKLLPLMNDMIRLENGRLRARCGELYLPSYDGYSDPLLQRCAAERPADVAAAAQRHSEDLLVAIARQHVARTGCANLCLAGGVFGNVKLNQRLREIPGVRDVYVLPCMGDGGLALAAAVAVAYRENGTRFPAPSMALGPDARSAAQNAELIASQYPQLAYSRPANLIETLVEALRENQVLGMFKGRMEFGPRALCNRSIVYHPGDASANDWLNQRMERTEFMPFAPVTAVEHAEGCYIGWREDQVAADYMTMTYDCHADFRERCPAVVHVDGTARPQIIRPQADPFMHALLHAWHARSGQPALINTSFNRHEEPIVCAPQDALGALEDGMVDLVVLGESLLVWRKGENAFARARFE</sequence>
<evidence type="ECO:0000256" key="1">
    <source>
        <dbReference type="ARBA" id="ARBA00006129"/>
    </source>
</evidence>
<dbReference type="Pfam" id="PF16861">
    <property type="entry name" value="Carbam_trans_C"/>
    <property type="match status" value="1"/>
</dbReference>